<reference evidence="6" key="1">
    <citation type="submission" date="2021-03" db="EMBL/GenBank/DDBJ databases">
        <title>Whole genome sequence of Streptomyces bomunensis MMS17-BM035.</title>
        <authorList>
            <person name="Lee J.H."/>
        </authorList>
    </citation>
    <scope>NUCLEOTIDE SEQUENCE</scope>
    <source>
        <strain evidence="6">MMS17-BM035</strain>
    </source>
</reference>
<evidence type="ECO:0000256" key="3">
    <source>
        <dbReference type="ARBA" id="ARBA00022825"/>
    </source>
</evidence>
<feature type="signal peptide" evidence="4">
    <location>
        <begin position="1"/>
        <end position="27"/>
    </location>
</feature>
<sequence>MHRVLPAQPRKRAAALAIGATALATCALVTAPGAPSGSGAAGATAVRAETRLPQVGGSLPQPVPAIAGRQVIRGARGPLTTAQCEAQYGIACYTPTQYRQAYDLNPLYRRGITGKGRTIVIVDSFGSPTVQHDLDVYSKQFGMKSTHVDVVKWGKVPKFDPTDATMTGWAGETSLDVQMAHAVAPDAHIVLVETGIAETEGVTGLPEMMDAEKSLIDRGIGDVITQSFGATENTFPGFGKGDFSSIQKLRYAFKDAKRHKVTVLASSGDGGATDSTADGVGYYTMPVNSWPSGDPLVTSIGGTQLHLDAKGERTSPDSVYNDNGAGGGGQSHVFSRPSYQNSVRRVVGSRRGTPDVSMSAAVDGGAWTYTSYDPTQTGWGVSGGTSEASPLFSGIVALADQQAGRRLGDIHRALYSLSAQSPWNPFTGIVDVKDGTDNSYAGVTGYKAVPGYDMATGVGTIDANRFVPALARRH</sequence>
<dbReference type="EMBL" id="JAGIQL010000176">
    <property type="protein sequence ID" value="MBP0461307.1"/>
    <property type="molecule type" value="Genomic_DNA"/>
</dbReference>
<dbReference type="InterPro" id="IPR036852">
    <property type="entry name" value="Peptidase_S8/S53_dom_sf"/>
</dbReference>
<feature type="chain" id="PRO_5038977910" evidence="4">
    <location>
        <begin position="28"/>
        <end position="474"/>
    </location>
</feature>
<evidence type="ECO:0000313" key="6">
    <source>
        <dbReference type="EMBL" id="MBP0461307.1"/>
    </source>
</evidence>
<accession>A0A940MK96</accession>
<keyword evidence="2" id="KW-0378">Hydrolase</keyword>
<dbReference type="SUPFAM" id="SSF52743">
    <property type="entry name" value="Subtilisin-like"/>
    <property type="match status" value="1"/>
</dbReference>
<dbReference type="GO" id="GO:0008240">
    <property type="term" value="F:tripeptidyl-peptidase activity"/>
    <property type="evidence" value="ECO:0007669"/>
    <property type="project" value="TreeGrafter"/>
</dbReference>
<dbReference type="InterPro" id="IPR030400">
    <property type="entry name" value="Sedolisin_dom"/>
</dbReference>
<keyword evidence="7" id="KW-1185">Reference proteome</keyword>
<dbReference type="RefSeq" id="WP_209344489.1">
    <property type="nucleotide sequence ID" value="NZ_JAGIQL010000176.1"/>
</dbReference>
<evidence type="ECO:0000256" key="4">
    <source>
        <dbReference type="SAM" id="SignalP"/>
    </source>
</evidence>
<keyword evidence="3" id="KW-0720">Serine protease</keyword>
<dbReference type="Proteomes" id="UP000670475">
    <property type="component" value="Unassembled WGS sequence"/>
</dbReference>
<dbReference type="InterPro" id="IPR023828">
    <property type="entry name" value="Peptidase_S8_Ser-AS"/>
</dbReference>
<organism evidence="6 7">
    <name type="scientific">Streptomyces montanisoli</name>
    <dbReference type="NCBI Taxonomy" id="2798581"/>
    <lineage>
        <taxon>Bacteria</taxon>
        <taxon>Bacillati</taxon>
        <taxon>Actinomycetota</taxon>
        <taxon>Actinomycetes</taxon>
        <taxon>Kitasatosporales</taxon>
        <taxon>Streptomycetaceae</taxon>
        <taxon>Streptomyces</taxon>
    </lineage>
</organism>
<evidence type="ECO:0000256" key="2">
    <source>
        <dbReference type="ARBA" id="ARBA00022801"/>
    </source>
</evidence>
<proteinExistence type="predicted"/>
<dbReference type="PANTHER" id="PTHR14218:SF15">
    <property type="entry name" value="TRIPEPTIDYL-PEPTIDASE 1"/>
    <property type="match status" value="1"/>
</dbReference>
<dbReference type="GO" id="GO:0004252">
    <property type="term" value="F:serine-type endopeptidase activity"/>
    <property type="evidence" value="ECO:0007669"/>
    <property type="project" value="InterPro"/>
</dbReference>
<comment type="caution">
    <text evidence="6">The sequence shown here is derived from an EMBL/GenBank/DDBJ whole genome shotgun (WGS) entry which is preliminary data.</text>
</comment>
<dbReference type="Pfam" id="PF00082">
    <property type="entry name" value="Peptidase_S8"/>
    <property type="match status" value="1"/>
</dbReference>
<dbReference type="PROSITE" id="PS51695">
    <property type="entry name" value="SEDOLISIN"/>
    <property type="match status" value="1"/>
</dbReference>
<feature type="domain" description="Peptidase S53" evidence="5">
    <location>
        <begin position="92"/>
        <end position="473"/>
    </location>
</feature>
<dbReference type="PANTHER" id="PTHR14218">
    <property type="entry name" value="PROTEASE S8 TRIPEPTIDYL PEPTIDASE I CLN2"/>
    <property type="match status" value="1"/>
</dbReference>
<dbReference type="GO" id="GO:0006508">
    <property type="term" value="P:proteolysis"/>
    <property type="evidence" value="ECO:0007669"/>
    <property type="project" value="UniProtKB-KW"/>
</dbReference>
<evidence type="ECO:0000313" key="7">
    <source>
        <dbReference type="Proteomes" id="UP000670475"/>
    </source>
</evidence>
<dbReference type="InterPro" id="IPR000209">
    <property type="entry name" value="Peptidase_S8/S53_dom"/>
</dbReference>
<evidence type="ECO:0000256" key="1">
    <source>
        <dbReference type="ARBA" id="ARBA00022670"/>
    </source>
</evidence>
<name>A0A940MK96_9ACTN</name>
<keyword evidence="1" id="KW-0645">Protease</keyword>
<dbReference type="AlphaFoldDB" id="A0A940MK96"/>
<dbReference type="Gene3D" id="3.40.50.200">
    <property type="entry name" value="Peptidase S8/S53 domain"/>
    <property type="match status" value="1"/>
</dbReference>
<keyword evidence="4" id="KW-0732">Signal</keyword>
<gene>
    <name evidence="6" type="ORF">JFN87_28165</name>
</gene>
<dbReference type="CDD" id="cd04056">
    <property type="entry name" value="Peptidases_S53"/>
    <property type="match status" value="1"/>
</dbReference>
<dbReference type="PROSITE" id="PS00138">
    <property type="entry name" value="SUBTILASE_SER"/>
    <property type="match status" value="1"/>
</dbReference>
<evidence type="ECO:0000259" key="5">
    <source>
        <dbReference type="PROSITE" id="PS51695"/>
    </source>
</evidence>
<protein>
    <submittedName>
        <fullName evidence="6">S53 family peptidase</fullName>
    </submittedName>
</protein>
<dbReference type="InterPro" id="IPR050819">
    <property type="entry name" value="Tripeptidyl-peptidase_I"/>
</dbReference>